<dbReference type="Gene3D" id="2.60.40.10">
    <property type="entry name" value="Immunoglobulins"/>
    <property type="match status" value="1"/>
</dbReference>
<name>A0A8J3DIB7_9BACT</name>
<feature type="signal peptide" evidence="1">
    <location>
        <begin position="1"/>
        <end position="22"/>
    </location>
</feature>
<evidence type="ECO:0000259" key="2">
    <source>
        <dbReference type="Pfam" id="PF16403"/>
    </source>
</evidence>
<protein>
    <recommendedName>
        <fullName evidence="2">Pesticidal crystal protein Cry22Aa Ig-like domain-containing protein</fullName>
    </recommendedName>
</protein>
<keyword evidence="1" id="KW-0732">Signal</keyword>
<comment type="caution">
    <text evidence="3">The sequence shown here is derived from an EMBL/GenBank/DDBJ whole genome shotgun (WGS) entry which is preliminary data.</text>
</comment>
<evidence type="ECO:0000256" key="1">
    <source>
        <dbReference type="SAM" id="SignalP"/>
    </source>
</evidence>
<accession>A0A8J3DIB7</accession>
<evidence type="ECO:0000313" key="4">
    <source>
        <dbReference type="Proteomes" id="UP000642829"/>
    </source>
</evidence>
<feature type="domain" description="Pesticidal crystal protein Cry22Aa Ig-like" evidence="2">
    <location>
        <begin position="803"/>
        <end position="872"/>
    </location>
</feature>
<dbReference type="Pfam" id="PF16403">
    <property type="entry name" value="Bact_surface_Ig-like"/>
    <property type="match status" value="1"/>
</dbReference>
<dbReference type="Proteomes" id="UP000642829">
    <property type="component" value="Unassembled WGS sequence"/>
</dbReference>
<dbReference type="EMBL" id="BMXG01000010">
    <property type="protein sequence ID" value="GHC02657.1"/>
    <property type="molecule type" value="Genomic_DNA"/>
</dbReference>
<keyword evidence="4" id="KW-1185">Reference proteome</keyword>
<reference evidence="3" key="1">
    <citation type="journal article" date="2014" name="Int. J. Syst. Evol. Microbiol.">
        <title>Complete genome sequence of Corynebacterium casei LMG S-19264T (=DSM 44701T), isolated from a smear-ripened cheese.</title>
        <authorList>
            <consortium name="US DOE Joint Genome Institute (JGI-PGF)"/>
            <person name="Walter F."/>
            <person name="Albersmeier A."/>
            <person name="Kalinowski J."/>
            <person name="Ruckert C."/>
        </authorList>
    </citation>
    <scope>NUCLEOTIDE SEQUENCE</scope>
    <source>
        <strain evidence="3">KCTC 12870</strain>
    </source>
</reference>
<dbReference type="InterPro" id="IPR032179">
    <property type="entry name" value="Cry22Aa_Ig-like"/>
</dbReference>
<evidence type="ECO:0000313" key="3">
    <source>
        <dbReference type="EMBL" id="GHC02657.1"/>
    </source>
</evidence>
<proteinExistence type="predicted"/>
<dbReference type="InterPro" id="IPR013783">
    <property type="entry name" value="Ig-like_fold"/>
</dbReference>
<sequence length="1076" mass="117128">MKIPKHLLALAALSITSVMLQAVEIASNSFEDIGATAPGDDWGYSIAPTVVNPAIGAETTLDATLRGWGPTTSINGLTTISGPEDGGRFFGGSDADYSQVFNGLTRGWIIFDSIDLTGYTDVTVSFYWSAQGNLQELGYYFSGTTDGSIADFAPVTAPGTNADQSTCLGTTQLIESTNLSVGGSGSYAQDWIQVSVPIDDSITSLSFALFGNANSTSRVFGWDNVIVTGTPIPEPEPDTTSNRYATSTDAAYWPTVNEGDYLIFEANARDNGIYVHAEDVADVGIGNKILIWRGQYSRITIDGTLTSSTAEQPTIITNLGGQVEWGQNETTTQYRSLDLGGFAHLHLTGKYDPVLQTGDPNFLGHDGGDALGSGEYYEKYGLWGHQKWSAERIRGSHANVVRISGFLTCKVDYVAAWGGGFAGFNIKTDYPTVPQRVEIDVQDNFAGFIDGEGFYISFSTNAVGQDLTKLTMRNNIIAFSGTEALQTDNLTEGSVIENNVIIGSAMAFRDPFQSYTQQGLHQFSFVEGGIAVRDNIMAGAMGNFQQVRYKDPGVGRAFPAANKKIVIDNNYIGLGRYKVNFVFEGDGITPYEFINNLYGPLSVPHTNDAYTNLDQPLAHHTFGNATNPILLEGNVYDPKLTAYEVTAGDGSNITYVNNTYVETPILKFVDLGFEDGVDFRRFTRWSPTYGTDTSGGRSGQYITYEAGDVVIWYDQDDSNSELGLTKMYQCLETYTGSAGNEFEPGNAPSKWQQLTWSGNRLPPLDVRLVSDTFYNYRGMGLTYNPSNQNNPDYEAPVITLVDGDISILKGTAFVDPGFSANDNRDGDLTSQVVTEWISDPIDVNQVGEYELFYSVFDSAGIPAGYTSRIITVSDPNITYGTITKVNFHRNGPVNLPDWTDLANDGVGLQYHNLPTYTDLYDTIGVDTGWDMLIENINHGYSEHARIYSNSAGREIGDFPASVTRQGIMLRNPYENPCVFVLTGLDPNKYYEAKFTGYREGVPGELEATLYDGGTGIGDTIYIEDNDGEVGFIPNGKPDANGRLDLVFYTDTPSGTPNIGGLILQEKSGYGYAPTYP</sequence>
<dbReference type="AlphaFoldDB" id="A0A8J3DIB7"/>
<feature type="chain" id="PRO_5035266800" description="Pesticidal crystal protein Cry22Aa Ig-like domain-containing protein" evidence="1">
    <location>
        <begin position="23"/>
        <end position="1076"/>
    </location>
</feature>
<organism evidence="3 4">
    <name type="scientific">Cerasicoccus arenae</name>
    <dbReference type="NCBI Taxonomy" id="424488"/>
    <lineage>
        <taxon>Bacteria</taxon>
        <taxon>Pseudomonadati</taxon>
        <taxon>Verrucomicrobiota</taxon>
        <taxon>Opitutia</taxon>
        <taxon>Puniceicoccales</taxon>
        <taxon>Cerasicoccaceae</taxon>
        <taxon>Cerasicoccus</taxon>
    </lineage>
</organism>
<reference evidence="3" key="2">
    <citation type="submission" date="2020-09" db="EMBL/GenBank/DDBJ databases">
        <authorList>
            <person name="Sun Q."/>
            <person name="Kim S."/>
        </authorList>
    </citation>
    <scope>NUCLEOTIDE SEQUENCE</scope>
    <source>
        <strain evidence="3">KCTC 12870</strain>
    </source>
</reference>
<dbReference type="RefSeq" id="WP_189514478.1">
    <property type="nucleotide sequence ID" value="NZ_BMXG01000010.1"/>
</dbReference>
<gene>
    <name evidence="3" type="ORF">GCM10007047_19080</name>
</gene>